<name>A0A4Q2RGK1_9HYPH</name>
<dbReference type="SMART" id="SM00267">
    <property type="entry name" value="GGDEF"/>
    <property type="match status" value="1"/>
</dbReference>
<dbReference type="CDD" id="cd01949">
    <property type="entry name" value="GGDEF"/>
    <property type="match status" value="1"/>
</dbReference>
<feature type="domain" description="EAL" evidence="2">
    <location>
        <begin position="548"/>
        <end position="798"/>
    </location>
</feature>
<dbReference type="Pfam" id="PF12860">
    <property type="entry name" value="PAS_7"/>
    <property type="match status" value="1"/>
</dbReference>
<comment type="caution">
    <text evidence="4">The sequence shown here is derived from an EMBL/GenBank/DDBJ whole genome shotgun (WGS) entry which is preliminary data.</text>
</comment>
<dbReference type="InterPro" id="IPR029787">
    <property type="entry name" value="Nucleotide_cyclase"/>
</dbReference>
<dbReference type="Proteomes" id="UP000289411">
    <property type="component" value="Unassembled WGS sequence"/>
</dbReference>
<dbReference type="Gene3D" id="3.20.20.450">
    <property type="entry name" value="EAL domain"/>
    <property type="match status" value="1"/>
</dbReference>
<evidence type="ECO:0000259" key="2">
    <source>
        <dbReference type="PROSITE" id="PS50883"/>
    </source>
</evidence>
<dbReference type="PANTHER" id="PTHR44757">
    <property type="entry name" value="DIGUANYLATE CYCLASE DGCP"/>
    <property type="match status" value="1"/>
</dbReference>
<dbReference type="EMBL" id="QYBC01000001">
    <property type="protein sequence ID" value="RYB07598.1"/>
    <property type="molecule type" value="Genomic_DNA"/>
</dbReference>
<dbReference type="PROSITE" id="PS50883">
    <property type="entry name" value="EAL"/>
    <property type="match status" value="1"/>
</dbReference>
<dbReference type="SUPFAM" id="SSF55785">
    <property type="entry name" value="PYP-like sensor domain (PAS domain)"/>
    <property type="match status" value="1"/>
</dbReference>
<dbReference type="PANTHER" id="PTHR44757:SF2">
    <property type="entry name" value="BIOFILM ARCHITECTURE MAINTENANCE PROTEIN MBAA"/>
    <property type="match status" value="1"/>
</dbReference>
<dbReference type="InterPro" id="IPR000160">
    <property type="entry name" value="GGDEF_dom"/>
</dbReference>
<accession>A0A4Q2RGK1</accession>
<dbReference type="SUPFAM" id="SSF141868">
    <property type="entry name" value="EAL domain-like"/>
    <property type="match status" value="1"/>
</dbReference>
<evidence type="ECO:0000256" key="1">
    <source>
        <dbReference type="SAM" id="Phobius"/>
    </source>
</evidence>
<keyword evidence="1" id="KW-0812">Transmembrane</keyword>
<evidence type="ECO:0000313" key="4">
    <source>
        <dbReference type="EMBL" id="RYB07598.1"/>
    </source>
</evidence>
<dbReference type="InterPro" id="IPR000014">
    <property type="entry name" value="PAS"/>
</dbReference>
<keyword evidence="1" id="KW-1133">Transmembrane helix</keyword>
<feature type="transmembrane region" description="Helical" evidence="1">
    <location>
        <begin position="6"/>
        <end position="28"/>
    </location>
</feature>
<feature type="domain" description="GGDEF" evidence="3">
    <location>
        <begin position="410"/>
        <end position="539"/>
    </location>
</feature>
<feature type="transmembrane region" description="Helical" evidence="1">
    <location>
        <begin position="172"/>
        <end position="193"/>
    </location>
</feature>
<reference evidence="4 5" key="1">
    <citation type="submission" date="2018-09" db="EMBL/GenBank/DDBJ databases">
        <authorList>
            <person name="Grouzdev D.S."/>
            <person name="Krutkina M.S."/>
        </authorList>
    </citation>
    <scope>NUCLEOTIDE SEQUENCE [LARGE SCALE GENOMIC DNA]</scope>
    <source>
        <strain evidence="4 5">RmlP001</strain>
    </source>
</reference>
<dbReference type="CDD" id="cd00130">
    <property type="entry name" value="PAS"/>
    <property type="match status" value="1"/>
</dbReference>
<dbReference type="Gene3D" id="3.30.450.20">
    <property type="entry name" value="PAS domain"/>
    <property type="match status" value="1"/>
</dbReference>
<evidence type="ECO:0000313" key="5">
    <source>
        <dbReference type="Proteomes" id="UP000289411"/>
    </source>
</evidence>
<dbReference type="SUPFAM" id="SSF55073">
    <property type="entry name" value="Nucleotide cyclase"/>
    <property type="match status" value="1"/>
</dbReference>
<sequence>MKAGKIVVLGATCGFLAAAIQVSVLIGARQAELAPAARCDACLATSQVEIEFARLEQRIAAALVPGTAVGPADVRLRFDALATRAAALDLPAIRTVLDQDTAAAATRERLAGALRALGPDIARIDQPGIGEAALAALAPLDFDLSRLSAAADRAGLARAAAAEAELARLHRILTAVLACLFALGAVLLALLGWHNRQLGLARDGQQRSSEKLRAASARLAAATAEVSTVNAQLQARNAVLDRRDRELGLQNQRFDAALNNMAVALCMVDGNDRLVVYNRRFAELFGLALAPIPGLLFADLLGMATGPQLEQVHARQRALSAEAGDTNFIQEIAPPAAAPHEGGPRTVSVSHRPMRDGGWLATYEDVTERRQAESRIAFLARHDPLTGLCNRAFFAEQLDAVLAEARRRGTPLAVIALDVDGFKDVNEGHGPAAGDALLREVGRRIVRAAGDGVVARLGGDEFAVIAPGAAAPGALATRLAEAVGGPFAAGGAALAPTVSVGYASWPADASSAEALTRHAESALAAAKGAGGGAIRAFAPDRDAARRARRALEADLRQALANREFTLAFQPLVDTRRVAITGFEALLRWHHPGRGAVSPADFVPLAEEIGLIGEIGNWVLGEACAQAARWPGDFTVAVNLSPAQFGLMDVVSSADEALARSGLGAARLELEITETVLLDDGEHMLEILHALRARGIRIAMDDFGTGHSSLSYLRRFPFDKIKIDQSFVRDMATRPDCITIVRSMAALGASLGMTTTAEGVETPEQFAQLQAAGCDQAQGYLFGRPQPPAQMSFALGADWASRGVAAA</sequence>
<reference evidence="4 5" key="2">
    <citation type="submission" date="2019-02" db="EMBL/GenBank/DDBJ databases">
        <title>'Lichenibacterium ramalinii' gen. nov. sp. nov., 'Lichenibacterium minor' gen. nov. sp. nov.</title>
        <authorList>
            <person name="Pankratov T."/>
        </authorList>
    </citation>
    <scope>NUCLEOTIDE SEQUENCE [LARGE SCALE GENOMIC DNA]</scope>
    <source>
        <strain evidence="4 5">RmlP001</strain>
    </source>
</reference>
<keyword evidence="5" id="KW-1185">Reference proteome</keyword>
<dbReference type="NCBIfam" id="TIGR00254">
    <property type="entry name" value="GGDEF"/>
    <property type="match status" value="1"/>
</dbReference>
<dbReference type="AlphaFoldDB" id="A0A4Q2RGK1"/>
<dbReference type="SMART" id="SM00052">
    <property type="entry name" value="EAL"/>
    <property type="match status" value="1"/>
</dbReference>
<dbReference type="CDD" id="cd01948">
    <property type="entry name" value="EAL"/>
    <property type="match status" value="1"/>
</dbReference>
<evidence type="ECO:0000259" key="3">
    <source>
        <dbReference type="PROSITE" id="PS50887"/>
    </source>
</evidence>
<dbReference type="PROSITE" id="PS50887">
    <property type="entry name" value="GGDEF"/>
    <property type="match status" value="1"/>
</dbReference>
<gene>
    <name evidence="4" type="ORF">D3272_00230</name>
</gene>
<dbReference type="Pfam" id="PF00563">
    <property type="entry name" value="EAL"/>
    <property type="match status" value="1"/>
</dbReference>
<dbReference type="SMART" id="SM00091">
    <property type="entry name" value="PAS"/>
    <property type="match status" value="1"/>
</dbReference>
<dbReference type="Gene3D" id="3.30.70.270">
    <property type="match status" value="1"/>
</dbReference>
<dbReference type="InterPro" id="IPR052155">
    <property type="entry name" value="Biofilm_reg_signaling"/>
</dbReference>
<dbReference type="InterPro" id="IPR001633">
    <property type="entry name" value="EAL_dom"/>
</dbReference>
<organism evidence="4 5">
    <name type="scientific">Lichenibacterium ramalinae</name>
    <dbReference type="NCBI Taxonomy" id="2316527"/>
    <lineage>
        <taxon>Bacteria</taxon>
        <taxon>Pseudomonadati</taxon>
        <taxon>Pseudomonadota</taxon>
        <taxon>Alphaproteobacteria</taxon>
        <taxon>Hyphomicrobiales</taxon>
        <taxon>Lichenihabitantaceae</taxon>
        <taxon>Lichenibacterium</taxon>
    </lineage>
</organism>
<dbReference type="InterPro" id="IPR035965">
    <property type="entry name" value="PAS-like_dom_sf"/>
</dbReference>
<proteinExistence type="predicted"/>
<dbReference type="InterPro" id="IPR035919">
    <property type="entry name" value="EAL_sf"/>
</dbReference>
<dbReference type="NCBIfam" id="TIGR00229">
    <property type="entry name" value="sensory_box"/>
    <property type="match status" value="1"/>
</dbReference>
<protein>
    <submittedName>
        <fullName evidence="4">EAL domain-containing protein</fullName>
    </submittedName>
</protein>
<dbReference type="Pfam" id="PF00990">
    <property type="entry name" value="GGDEF"/>
    <property type="match status" value="1"/>
</dbReference>
<dbReference type="InterPro" id="IPR043128">
    <property type="entry name" value="Rev_trsase/Diguanyl_cyclase"/>
</dbReference>
<keyword evidence="1" id="KW-0472">Membrane</keyword>